<sequence length="208" mass="21490">MARPRTTSDEAVLRAAGRVLGRLGPGRLTLAAVAAEAGLAPATIVQRFGSKRGLLLALARRAGPDARRFFQDARNRLTRPNGVPGGPAGGAGPLEVLLAALQAMAGTVRTPEEMANSLAFLQLDLTDPEFRELATLHFGIVGEEITALLAEAAAAGDLAPGADTAALARSVHIAYNGVLIVWAMTGEGGTLEQALHAGLDRLLAPHRA</sequence>
<keyword evidence="2" id="KW-0805">Transcription regulation</keyword>
<evidence type="ECO:0000313" key="8">
    <source>
        <dbReference type="Proteomes" id="UP001501231"/>
    </source>
</evidence>
<evidence type="ECO:0000256" key="5">
    <source>
        <dbReference type="PROSITE-ProRule" id="PRU00335"/>
    </source>
</evidence>
<reference evidence="8" key="1">
    <citation type="journal article" date="2019" name="Int. J. Syst. Evol. Microbiol.">
        <title>The Global Catalogue of Microorganisms (GCM) 10K type strain sequencing project: providing services to taxonomists for standard genome sequencing and annotation.</title>
        <authorList>
            <consortium name="The Broad Institute Genomics Platform"/>
            <consortium name="The Broad Institute Genome Sequencing Center for Infectious Disease"/>
            <person name="Wu L."/>
            <person name="Ma J."/>
        </authorList>
    </citation>
    <scope>NUCLEOTIDE SEQUENCE [LARGE SCALE GENOMIC DNA]</scope>
    <source>
        <strain evidence="8">JCM 3325</strain>
    </source>
</reference>
<organism evidence="7 8">
    <name type="scientific">Actinomadura vinacea</name>
    <dbReference type="NCBI Taxonomy" id="115336"/>
    <lineage>
        <taxon>Bacteria</taxon>
        <taxon>Bacillati</taxon>
        <taxon>Actinomycetota</taxon>
        <taxon>Actinomycetes</taxon>
        <taxon>Streptosporangiales</taxon>
        <taxon>Thermomonosporaceae</taxon>
        <taxon>Actinomadura</taxon>
    </lineage>
</organism>
<accession>A0ABP5X217</accession>
<dbReference type="InterPro" id="IPR036271">
    <property type="entry name" value="Tet_transcr_reg_TetR-rel_C_sf"/>
</dbReference>
<dbReference type="Pfam" id="PF00440">
    <property type="entry name" value="TetR_N"/>
    <property type="match status" value="1"/>
</dbReference>
<evidence type="ECO:0000313" key="7">
    <source>
        <dbReference type="EMBL" id="GAA2440336.1"/>
    </source>
</evidence>
<name>A0ABP5X217_9ACTN</name>
<dbReference type="PANTHER" id="PTHR30055:SF234">
    <property type="entry name" value="HTH-TYPE TRANSCRIPTIONAL REGULATOR BETI"/>
    <property type="match status" value="1"/>
</dbReference>
<dbReference type="Pfam" id="PF13977">
    <property type="entry name" value="TetR_C_6"/>
    <property type="match status" value="1"/>
</dbReference>
<evidence type="ECO:0000259" key="6">
    <source>
        <dbReference type="PROSITE" id="PS50977"/>
    </source>
</evidence>
<keyword evidence="3 5" id="KW-0238">DNA-binding</keyword>
<comment type="caution">
    <text evidence="7">The sequence shown here is derived from an EMBL/GenBank/DDBJ whole genome shotgun (WGS) entry which is preliminary data.</text>
</comment>
<dbReference type="Proteomes" id="UP001501231">
    <property type="component" value="Unassembled WGS sequence"/>
</dbReference>
<dbReference type="InterPro" id="IPR001647">
    <property type="entry name" value="HTH_TetR"/>
</dbReference>
<evidence type="ECO:0000256" key="3">
    <source>
        <dbReference type="ARBA" id="ARBA00023125"/>
    </source>
</evidence>
<dbReference type="PANTHER" id="PTHR30055">
    <property type="entry name" value="HTH-TYPE TRANSCRIPTIONAL REGULATOR RUTR"/>
    <property type="match status" value="1"/>
</dbReference>
<dbReference type="InterPro" id="IPR050109">
    <property type="entry name" value="HTH-type_TetR-like_transc_reg"/>
</dbReference>
<proteinExistence type="predicted"/>
<gene>
    <name evidence="7" type="ORF">GCM10010191_65030</name>
</gene>
<feature type="domain" description="HTH tetR-type" evidence="6">
    <location>
        <begin position="6"/>
        <end position="66"/>
    </location>
</feature>
<protein>
    <submittedName>
        <fullName evidence="7">TetR/AcrR family transcriptional regulator</fullName>
    </submittedName>
</protein>
<keyword evidence="8" id="KW-1185">Reference proteome</keyword>
<feature type="DNA-binding region" description="H-T-H motif" evidence="5">
    <location>
        <begin position="29"/>
        <end position="48"/>
    </location>
</feature>
<keyword evidence="1" id="KW-0678">Repressor</keyword>
<evidence type="ECO:0000256" key="2">
    <source>
        <dbReference type="ARBA" id="ARBA00023015"/>
    </source>
</evidence>
<dbReference type="SUPFAM" id="SSF46689">
    <property type="entry name" value="Homeodomain-like"/>
    <property type="match status" value="1"/>
</dbReference>
<evidence type="ECO:0000256" key="4">
    <source>
        <dbReference type="ARBA" id="ARBA00023163"/>
    </source>
</evidence>
<dbReference type="SUPFAM" id="SSF48498">
    <property type="entry name" value="Tetracyclin repressor-like, C-terminal domain"/>
    <property type="match status" value="1"/>
</dbReference>
<dbReference type="PROSITE" id="PS50977">
    <property type="entry name" value="HTH_TETR_2"/>
    <property type="match status" value="1"/>
</dbReference>
<dbReference type="Gene3D" id="1.10.357.10">
    <property type="entry name" value="Tetracycline Repressor, domain 2"/>
    <property type="match status" value="1"/>
</dbReference>
<dbReference type="InterPro" id="IPR039538">
    <property type="entry name" value="BetI_C"/>
</dbReference>
<dbReference type="EMBL" id="BAAARW010000024">
    <property type="protein sequence ID" value="GAA2440336.1"/>
    <property type="molecule type" value="Genomic_DNA"/>
</dbReference>
<dbReference type="InterPro" id="IPR009057">
    <property type="entry name" value="Homeodomain-like_sf"/>
</dbReference>
<dbReference type="RefSeq" id="WP_344594156.1">
    <property type="nucleotide sequence ID" value="NZ_BAAARW010000024.1"/>
</dbReference>
<evidence type="ECO:0000256" key="1">
    <source>
        <dbReference type="ARBA" id="ARBA00022491"/>
    </source>
</evidence>
<keyword evidence="4" id="KW-0804">Transcription</keyword>